<feature type="compositionally biased region" description="Polar residues" evidence="2">
    <location>
        <begin position="122"/>
        <end position="132"/>
    </location>
</feature>
<feature type="region of interest" description="Disordered" evidence="2">
    <location>
        <begin position="532"/>
        <end position="576"/>
    </location>
</feature>
<feature type="compositionally biased region" description="Low complexity" evidence="2">
    <location>
        <begin position="563"/>
        <end position="576"/>
    </location>
</feature>
<feature type="compositionally biased region" description="Basic residues" evidence="2">
    <location>
        <begin position="1293"/>
        <end position="1303"/>
    </location>
</feature>
<feature type="compositionally biased region" description="Polar residues" evidence="2">
    <location>
        <begin position="245"/>
        <end position="264"/>
    </location>
</feature>
<feature type="region of interest" description="Disordered" evidence="2">
    <location>
        <begin position="1"/>
        <end position="34"/>
    </location>
</feature>
<dbReference type="EMBL" id="JAVFHQ010000026">
    <property type="protein sequence ID" value="KAK4544223.1"/>
    <property type="molecule type" value="Genomic_DNA"/>
</dbReference>
<evidence type="ECO:0000259" key="3">
    <source>
        <dbReference type="PROSITE" id="PS50013"/>
    </source>
</evidence>
<protein>
    <recommendedName>
        <fullName evidence="3">Chromo domain-containing protein</fullName>
    </recommendedName>
</protein>
<organism evidence="4 5">
    <name type="scientific">Oleoguttula mirabilis</name>
    <dbReference type="NCBI Taxonomy" id="1507867"/>
    <lineage>
        <taxon>Eukaryota</taxon>
        <taxon>Fungi</taxon>
        <taxon>Dikarya</taxon>
        <taxon>Ascomycota</taxon>
        <taxon>Pezizomycotina</taxon>
        <taxon>Dothideomycetes</taxon>
        <taxon>Dothideomycetidae</taxon>
        <taxon>Mycosphaerellales</taxon>
        <taxon>Teratosphaeriaceae</taxon>
        <taxon>Oleoguttula</taxon>
    </lineage>
</organism>
<keyword evidence="1" id="KW-0175">Coiled coil</keyword>
<feature type="compositionally biased region" description="Low complexity" evidence="2">
    <location>
        <begin position="169"/>
        <end position="192"/>
    </location>
</feature>
<feature type="region of interest" description="Disordered" evidence="2">
    <location>
        <begin position="55"/>
        <end position="412"/>
    </location>
</feature>
<accession>A0AAV9JG86</accession>
<evidence type="ECO:0000313" key="4">
    <source>
        <dbReference type="EMBL" id="KAK4544223.1"/>
    </source>
</evidence>
<feature type="region of interest" description="Disordered" evidence="2">
    <location>
        <begin position="937"/>
        <end position="959"/>
    </location>
</feature>
<feature type="compositionally biased region" description="Polar residues" evidence="2">
    <location>
        <begin position="499"/>
        <end position="519"/>
    </location>
</feature>
<proteinExistence type="predicted"/>
<dbReference type="Pfam" id="PF11496">
    <property type="entry name" value="HDA2-3"/>
    <property type="match status" value="1"/>
</dbReference>
<feature type="compositionally biased region" description="Basic residues" evidence="2">
    <location>
        <begin position="101"/>
        <end position="111"/>
    </location>
</feature>
<keyword evidence="5" id="KW-1185">Reference proteome</keyword>
<name>A0AAV9JG86_9PEZI</name>
<feature type="coiled-coil region" evidence="1">
    <location>
        <begin position="1103"/>
        <end position="1204"/>
    </location>
</feature>
<gene>
    <name evidence="4" type="ORF">LTR36_004433</name>
</gene>
<dbReference type="Proteomes" id="UP001324427">
    <property type="component" value="Unassembled WGS sequence"/>
</dbReference>
<sequence length="1303" mass="140634">MKRKQAPVASSSRKRAKQGAISPPVLPHPHGDVDYEKEYKVKSILDEKDRQYLIDWEDDEQTGEHYEPTWEPKSHANKQAVADWQRQKAAKLRLAPPTTPKPKRKPGRPRRVIVSSPEESPELSQKQLSQPRPKSLPQANGELEQEPEIVESEPEPVAGPEQPDSPLFEPVVGPVVEPVAEPVVEPSDPPSSFQAGGYLKFSSSQAAHSSGPVGTDPQPNSGASGEQSRSVPVNFGERSSRVVPDSQSAVELSSSAPAATTSDEAPQHPSVILKIPGESQHTDASSAAPGKAANEEAPPGPATQPPSESLVEREPVASTVSQSETPDSAERNRPAPEEVSSPSAVTQPSAEQTTQDPTQALQSSEVPKFPAEVSNHPPAATPVSSGVQLQDSNGRASVIRTPGPFQTQQSLPSSFPFQTQIAACTSTSGPVHSPLQIGSQIRPLSAITSGGRASSLPPGQYSPTRSSSPFPSVPSHLTGTLGESPPPRPNTPSSPLSVGTPSSARIMETSQNSQRSATSDKLAKLIAIQERGRASRQRIMTAGVPKSVPSRSEGASDSLGPRSRLPQASPALPLSPAPKLVSSLIVAEQDRRSPSSVPAIGPLPVITQEEMNTSERYETLVPRAQEAGTTAPQRNGSVTGAGKLIRQPTMTEEPQSSYVVPIALIGHQRDQYQQTFFYYHSKNGLIQRFLAAANPDAELAVEAEHFVERMRRVTLHPDLDNAETLTQYNVEPNMQAQWDVDCSAKFRFLKALFDGVRDQTLHVAVVAQPSRVVEMLATFLTAITVPHRRLADVTETSPASDHDGLMVTLVSLDDNIHDAQPSPADLVIAMSPVVSLDCMPIKAFIHMGDRRPPLIILVVPGSVEHVEYSVSPVLAGGARLRTLVSGICQHRNEAGKLEDDQLAPELAAEAIARYFAAQEGRGKWPLATLGTLADLDSQTESDLEPASIDDTNGSGTAENRAAGVKRTFGSDDSMGDVADAGKKARYESPTFGEMPGLPMTINPHDLEITHVSDSVHKPTQLSTFADAEAAAQSSLLSDTEQRLRSLLEDAQNRLVEHIEALSGLQFRHEEQREKLIEVTNQRDIAISTAQQAVNRITETAKNTSTLKAERTALKQQLEEANAKLLDHSVPERAEFEALRLAAAQTKTEKEQLDKRLLSARDENEYLRSNYQTSSQTAQNLASQNTELENELAVAQNKATGEQVKLRQMGYDSQTKSLRDENKKLKALLKDRDAGLKFRDEEIAKLKEASRGRMGTRGTSVPRSPRLGSPMKMDGLRGRGSRQESPAAGEPKGKAGHLHPLRNG</sequence>
<feature type="region of interest" description="Disordered" evidence="2">
    <location>
        <begin position="1246"/>
        <end position="1303"/>
    </location>
</feature>
<comment type="caution">
    <text evidence="4">The sequence shown here is derived from an EMBL/GenBank/DDBJ whole genome shotgun (WGS) entry which is preliminary data.</text>
</comment>
<dbReference type="Gene3D" id="3.40.50.12360">
    <property type="match status" value="1"/>
</dbReference>
<feature type="compositionally biased region" description="Basic and acidic residues" evidence="2">
    <location>
        <begin position="62"/>
        <end position="74"/>
    </location>
</feature>
<feature type="compositionally biased region" description="Polar residues" evidence="2">
    <location>
        <begin position="340"/>
        <end position="365"/>
    </location>
</feature>
<feature type="compositionally biased region" description="Polar residues" evidence="2">
    <location>
        <begin position="382"/>
        <end position="395"/>
    </location>
</feature>
<dbReference type="InterPro" id="IPR021006">
    <property type="entry name" value="Hda2/3"/>
</dbReference>
<evidence type="ECO:0000256" key="2">
    <source>
        <dbReference type="SAM" id="MobiDB-lite"/>
    </source>
</evidence>
<feature type="domain" description="Chromo" evidence="3">
    <location>
        <begin position="39"/>
        <end position="75"/>
    </location>
</feature>
<feature type="compositionally biased region" description="Polar residues" evidence="2">
    <location>
        <begin position="461"/>
        <end position="478"/>
    </location>
</feature>
<dbReference type="InterPro" id="IPR000953">
    <property type="entry name" value="Chromo/chromo_shadow_dom"/>
</dbReference>
<reference evidence="4 5" key="1">
    <citation type="submission" date="2021-11" db="EMBL/GenBank/DDBJ databases">
        <title>Black yeast isolated from Biological Soil Crust.</title>
        <authorList>
            <person name="Kurbessoian T."/>
        </authorList>
    </citation>
    <scope>NUCLEOTIDE SEQUENCE [LARGE SCALE GENOMIC DNA]</scope>
    <source>
        <strain evidence="4 5">CCFEE 5522</strain>
    </source>
</reference>
<dbReference type="Gene3D" id="2.40.50.40">
    <property type="match status" value="1"/>
</dbReference>
<dbReference type="PROSITE" id="PS50013">
    <property type="entry name" value="CHROMO_2"/>
    <property type="match status" value="1"/>
</dbReference>
<evidence type="ECO:0000313" key="5">
    <source>
        <dbReference type="Proteomes" id="UP001324427"/>
    </source>
</evidence>
<dbReference type="GO" id="GO:0070823">
    <property type="term" value="C:HDA1 complex"/>
    <property type="evidence" value="ECO:0007669"/>
    <property type="project" value="InterPro"/>
</dbReference>
<feature type="compositionally biased region" description="Polar residues" evidence="2">
    <location>
        <begin position="217"/>
        <end position="231"/>
    </location>
</feature>
<feature type="region of interest" description="Disordered" evidence="2">
    <location>
        <begin position="426"/>
        <end position="520"/>
    </location>
</feature>
<evidence type="ECO:0000256" key="1">
    <source>
        <dbReference type="SAM" id="Coils"/>
    </source>
</evidence>
<dbReference type="InterPro" id="IPR038609">
    <property type="entry name" value="HDA1_su2/3_sf"/>
</dbReference>
<feature type="compositionally biased region" description="Acidic residues" evidence="2">
    <location>
        <begin position="143"/>
        <end position="154"/>
    </location>
</feature>